<reference evidence="1" key="1">
    <citation type="submission" date="2020-05" db="EMBL/GenBank/DDBJ databases">
        <authorList>
            <person name="Chiriac C."/>
            <person name="Salcher M."/>
            <person name="Ghai R."/>
            <person name="Kavagutti S V."/>
        </authorList>
    </citation>
    <scope>NUCLEOTIDE SEQUENCE</scope>
</reference>
<accession>A0A6J7WP87</accession>
<protein>
    <submittedName>
        <fullName evidence="1">Uncharacterized protein</fullName>
    </submittedName>
</protein>
<gene>
    <name evidence="1" type="ORF">UFOVP190_183</name>
</gene>
<dbReference type="EMBL" id="LR798243">
    <property type="protein sequence ID" value="CAB5214598.1"/>
    <property type="molecule type" value="Genomic_DNA"/>
</dbReference>
<organism evidence="1">
    <name type="scientific">uncultured Caudovirales phage</name>
    <dbReference type="NCBI Taxonomy" id="2100421"/>
    <lineage>
        <taxon>Viruses</taxon>
        <taxon>Duplodnaviria</taxon>
        <taxon>Heunggongvirae</taxon>
        <taxon>Uroviricota</taxon>
        <taxon>Caudoviricetes</taxon>
        <taxon>Peduoviridae</taxon>
        <taxon>Maltschvirus</taxon>
        <taxon>Maltschvirus maltsch</taxon>
    </lineage>
</organism>
<proteinExistence type="predicted"/>
<evidence type="ECO:0000313" key="1">
    <source>
        <dbReference type="EMBL" id="CAB5214598.1"/>
    </source>
</evidence>
<name>A0A6J7WP87_9CAUD</name>
<sequence>MRTPKPNGKGKPFKPGPAWLEREYLNYLKWYEEVMNSCRRGKRSKKINIGY</sequence>